<dbReference type="AlphaFoldDB" id="A0A0A1ZA90"/>
<gene>
    <name evidence="3" type="ORF">EU91_1259</name>
</gene>
<dbReference type="InterPro" id="IPR016040">
    <property type="entry name" value="NAD(P)-bd_dom"/>
</dbReference>
<evidence type="ECO:0000259" key="2">
    <source>
        <dbReference type="Pfam" id="PF16363"/>
    </source>
</evidence>
<proteinExistence type="predicted"/>
<dbReference type="PRINTS" id="PR01713">
    <property type="entry name" value="NUCEPIMERASE"/>
</dbReference>
<dbReference type="PANTHER" id="PTHR43574">
    <property type="entry name" value="EPIMERASE-RELATED"/>
    <property type="match status" value="1"/>
</dbReference>
<dbReference type="STRING" id="59925.EU91_1259"/>
<protein>
    <submittedName>
        <fullName evidence="3">dTDP-glucose 4,6-dehydratase</fullName>
        <ecNumber evidence="3">4.2.1.46</ecNumber>
    </submittedName>
</protein>
<dbReference type="Gene3D" id="3.90.25.10">
    <property type="entry name" value="UDP-galactose 4-epimerase, domain 1"/>
    <property type="match status" value="1"/>
</dbReference>
<dbReference type="Pfam" id="PF16363">
    <property type="entry name" value="GDP_Man_Dehyd"/>
    <property type="match status" value="1"/>
</dbReference>
<dbReference type="CDD" id="cd05253">
    <property type="entry name" value="UDP_GE_SDE_e"/>
    <property type="match status" value="1"/>
</dbReference>
<dbReference type="Gene3D" id="3.40.50.720">
    <property type="entry name" value="NAD(P)-binding Rossmann-like Domain"/>
    <property type="match status" value="1"/>
</dbReference>
<evidence type="ECO:0000313" key="4">
    <source>
        <dbReference type="Proteomes" id="UP000030598"/>
    </source>
</evidence>
<evidence type="ECO:0000313" key="3">
    <source>
        <dbReference type="EMBL" id="KGF86497.1"/>
    </source>
</evidence>
<dbReference type="GO" id="GO:0008460">
    <property type="term" value="F:dTDP-glucose 4,6-dehydratase activity"/>
    <property type="evidence" value="ECO:0007669"/>
    <property type="project" value="UniProtKB-EC"/>
</dbReference>
<keyword evidence="3" id="KW-0456">Lyase</keyword>
<dbReference type="InterPro" id="IPR036291">
    <property type="entry name" value="NAD(P)-bd_dom_sf"/>
</dbReference>
<dbReference type="eggNOG" id="COG0451">
    <property type="taxonomic scope" value="Bacteria"/>
</dbReference>
<name>A0A0A1ZA90_PROMR</name>
<reference evidence="4" key="1">
    <citation type="journal article" date="2014" name="Sci. Data">
        <title>Genomes of diverse isolates of the marine cyanobacterium Prochlorococcus.</title>
        <authorList>
            <person name="Biller S."/>
            <person name="Berube P."/>
            <person name="Thompson J."/>
            <person name="Kelly L."/>
            <person name="Roggensack S."/>
            <person name="Awad L."/>
            <person name="Roache-Johnson K."/>
            <person name="Ding H."/>
            <person name="Giovannoni S.J."/>
            <person name="Moore L.R."/>
            <person name="Chisholm S.W."/>
        </authorList>
    </citation>
    <scope>NUCLEOTIDE SEQUENCE [LARGE SCALE GENOMIC DNA]</scope>
    <source>
        <strain evidence="4">GP2</strain>
    </source>
</reference>
<dbReference type="RefSeq" id="WP_032524727.1">
    <property type="nucleotide sequence ID" value="NZ_CP138934.1"/>
</dbReference>
<dbReference type="SUPFAM" id="SSF51735">
    <property type="entry name" value="NAD(P)-binding Rossmann-fold domains"/>
    <property type="match status" value="1"/>
</dbReference>
<comment type="caution">
    <text evidence="3">The sequence shown here is derived from an EMBL/GenBank/DDBJ whole genome shotgun (WGS) entry which is preliminary data.</text>
</comment>
<organism evidence="3 4">
    <name type="scientific">Prochlorococcus marinus str. GP2</name>
    <dbReference type="NCBI Taxonomy" id="59925"/>
    <lineage>
        <taxon>Bacteria</taxon>
        <taxon>Bacillati</taxon>
        <taxon>Cyanobacteriota</taxon>
        <taxon>Cyanophyceae</taxon>
        <taxon>Synechococcales</taxon>
        <taxon>Prochlorococcaceae</taxon>
        <taxon>Prochlorococcus</taxon>
    </lineage>
</organism>
<dbReference type="EC" id="4.2.1.46" evidence="3"/>
<dbReference type="EMBL" id="JNAH01000007">
    <property type="protein sequence ID" value="KGF86497.1"/>
    <property type="molecule type" value="Genomic_DNA"/>
</dbReference>
<keyword evidence="1" id="KW-0520">NAD</keyword>
<accession>A0A0A1ZA90</accession>
<sequence length="339" mass="38647">MDKKVLITGVAGFIGFNLCKKLMKEKINIIGIDNLNSYYDTNLKKARLDNLKNTEGNFNFFKVDIEDKEKVDEIFLNYKPSIVINLAAQAGVRYSIKNPRTFISTNIQGFVNILEACKNNQIEHLVYASSSSVYGGNEQLPYSENNIVDHPVSIYAASKKANELIAHAYSHLYSIPCTGLRFFTVYGPWGRPDMSYFLFTKAILAGENIKIFNHGQMARDFTYIDDICESLFRIMKKAPTGEKAFDKKNPLISSSWAPHKIFNIGNSNSITLMEFIESIEKELGVRAKKNFLPMQPGDVKSTLADTSLLENWINYKPSTKIKDGIKEFVHWYKFFYKKA</sequence>
<evidence type="ECO:0000256" key="1">
    <source>
        <dbReference type="ARBA" id="ARBA00023027"/>
    </source>
</evidence>
<dbReference type="Proteomes" id="UP000030598">
    <property type="component" value="Unassembled WGS sequence"/>
</dbReference>
<feature type="domain" description="NAD(P)-binding" evidence="2">
    <location>
        <begin position="6"/>
        <end position="327"/>
    </location>
</feature>
<dbReference type="OrthoDB" id="9771073at2"/>